<reference evidence="2" key="2">
    <citation type="submission" date="2024-06" db="EMBL/GenBank/DDBJ databases">
        <title>Caproicibacterium argilliputei sp. nov, a novel caproic acid producing anaerobic bacterium isolated from pit mud.</title>
        <authorList>
            <person name="Xia S."/>
        </authorList>
    </citation>
    <scope>NUCLEOTIDE SEQUENCE</scope>
    <source>
        <strain evidence="2">ZCY20-5</strain>
    </source>
</reference>
<feature type="transmembrane region" description="Helical" evidence="1">
    <location>
        <begin position="141"/>
        <end position="159"/>
    </location>
</feature>
<keyword evidence="1" id="KW-1133">Transmembrane helix</keyword>
<dbReference type="Proteomes" id="UP001300604">
    <property type="component" value="Chromosome"/>
</dbReference>
<dbReference type="EMBL" id="CP135996">
    <property type="protein sequence ID" value="WOC31751.1"/>
    <property type="molecule type" value="Genomic_DNA"/>
</dbReference>
<feature type="transmembrane region" description="Helical" evidence="1">
    <location>
        <begin position="166"/>
        <end position="186"/>
    </location>
</feature>
<dbReference type="KEGG" id="carl:PXC00_11160"/>
<dbReference type="PANTHER" id="PTHR36833">
    <property type="entry name" value="SLR0610 PROTEIN-RELATED"/>
    <property type="match status" value="1"/>
</dbReference>
<gene>
    <name evidence="2" type="ORF">PXC00_11160</name>
</gene>
<evidence type="ECO:0000313" key="2">
    <source>
        <dbReference type="EMBL" id="WOC31751.1"/>
    </source>
</evidence>
<keyword evidence="1" id="KW-0472">Membrane</keyword>
<evidence type="ECO:0000256" key="1">
    <source>
        <dbReference type="SAM" id="Phobius"/>
    </source>
</evidence>
<dbReference type="PANTHER" id="PTHR36833:SF1">
    <property type="entry name" value="INTEGRAL MEMBRANE TRANSPORT PROTEIN"/>
    <property type="match status" value="1"/>
</dbReference>
<feature type="transmembrane region" description="Helical" evidence="1">
    <location>
        <begin position="69"/>
        <end position="91"/>
    </location>
</feature>
<dbReference type="AlphaFoldDB" id="A0AA97D7N2"/>
<feature type="transmembrane region" description="Helical" evidence="1">
    <location>
        <begin position="206"/>
        <end position="227"/>
    </location>
</feature>
<protein>
    <submittedName>
        <fullName evidence="2">ABC-2 family transporter protein</fullName>
    </submittedName>
</protein>
<sequence length="266" mass="29564">MAWIFYTIVRCCLYSLLRISFQRAIRFRVDFLLNFLEGGSFWLINYVFFSAGNHLLSANASSSSYNMTLVYYFQIFIGLFYGAFIDNITDLKYYVSRGDLDWMLLKPVDSQFYISFRFISFGHIVSGLVAVPVLLRAVQQAGGALSCTNLLIGGIYLLLSLCNAHSVLTIVTSLAIALTASGNVSGVVMPMIDLAKYPRQMYPRKAFALLTAIVPVIGTCNLGNAALMGKWDRGTLASSTLIAVFLLFATHFVFHKLCIYYKSSGS</sequence>
<keyword evidence="3" id="KW-1185">Reference proteome</keyword>
<proteinExistence type="predicted"/>
<dbReference type="Pfam" id="PF06182">
    <property type="entry name" value="ABC2_membrane_6"/>
    <property type="match status" value="1"/>
</dbReference>
<feature type="transmembrane region" description="Helical" evidence="1">
    <location>
        <begin position="31"/>
        <end position="49"/>
    </location>
</feature>
<name>A0AA97D7N2_9FIRM</name>
<organism evidence="2 3">
    <name type="scientific">Caproicibacterium argilliputei</name>
    <dbReference type="NCBI Taxonomy" id="3030016"/>
    <lineage>
        <taxon>Bacteria</taxon>
        <taxon>Bacillati</taxon>
        <taxon>Bacillota</taxon>
        <taxon>Clostridia</taxon>
        <taxon>Eubacteriales</taxon>
        <taxon>Oscillospiraceae</taxon>
        <taxon>Caproicibacterium</taxon>
    </lineage>
</organism>
<reference evidence="2" key="1">
    <citation type="submission" date="2023-09" db="EMBL/GenBank/DDBJ databases">
        <authorList>
            <person name="Zeng C."/>
        </authorList>
    </citation>
    <scope>NUCLEOTIDE SEQUENCE</scope>
    <source>
        <strain evidence="2">ZCY20-5</strain>
    </source>
</reference>
<dbReference type="InterPro" id="IPR010390">
    <property type="entry name" value="ABC-2_transporter-like"/>
</dbReference>
<evidence type="ECO:0000313" key="3">
    <source>
        <dbReference type="Proteomes" id="UP001300604"/>
    </source>
</evidence>
<feature type="transmembrane region" description="Helical" evidence="1">
    <location>
        <begin position="112"/>
        <end position="135"/>
    </location>
</feature>
<dbReference type="RefSeq" id="WP_316934966.1">
    <property type="nucleotide sequence ID" value="NZ_CP135996.1"/>
</dbReference>
<feature type="transmembrane region" description="Helical" evidence="1">
    <location>
        <begin position="234"/>
        <end position="254"/>
    </location>
</feature>
<accession>A0AA97D7N2</accession>
<keyword evidence="1" id="KW-0812">Transmembrane</keyword>